<dbReference type="PANTHER" id="PTHR30487">
    <property type="entry name" value="TYPE 4 PREPILIN-LIKE PROTEINS LEADER PEPTIDE-PROCESSING ENZYME"/>
    <property type="match status" value="1"/>
</dbReference>
<keyword evidence="2" id="KW-0812">Transmembrane</keyword>
<feature type="transmembrane region" description="Helical" evidence="2">
    <location>
        <begin position="173"/>
        <end position="191"/>
    </location>
</feature>
<name>A0A1F2PJM0_9FIRM</name>
<feature type="transmembrane region" description="Helical" evidence="2">
    <location>
        <begin position="104"/>
        <end position="121"/>
    </location>
</feature>
<protein>
    <submittedName>
        <fullName evidence="4">Type IV leader peptidase family protein</fullName>
    </submittedName>
</protein>
<feature type="transmembrane region" description="Helical" evidence="2">
    <location>
        <begin position="51"/>
        <end position="67"/>
    </location>
</feature>
<dbReference type="Proteomes" id="UP000176244">
    <property type="component" value="Unassembled WGS sequence"/>
</dbReference>
<dbReference type="GO" id="GO:0005886">
    <property type="term" value="C:plasma membrane"/>
    <property type="evidence" value="ECO:0007669"/>
    <property type="project" value="TreeGrafter"/>
</dbReference>
<feature type="domain" description="Prepilin type IV endopeptidase peptidase" evidence="3">
    <location>
        <begin position="57"/>
        <end position="162"/>
    </location>
</feature>
<evidence type="ECO:0000256" key="2">
    <source>
        <dbReference type="SAM" id="Phobius"/>
    </source>
</evidence>
<dbReference type="GO" id="GO:0006465">
    <property type="term" value="P:signal peptide processing"/>
    <property type="evidence" value="ECO:0007669"/>
    <property type="project" value="TreeGrafter"/>
</dbReference>
<evidence type="ECO:0000313" key="5">
    <source>
        <dbReference type="Proteomes" id="UP000176244"/>
    </source>
</evidence>
<feature type="transmembrane region" description="Helical" evidence="2">
    <location>
        <begin position="141"/>
        <end position="161"/>
    </location>
</feature>
<organism evidence="4 5">
    <name type="scientific">Acetobacterium wieringae</name>
    <dbReference type="NCBI Taxonomy" id="52694"/>
    <lineage>
        <taxon>Bacteria</taxon>
        <taxon>Bacillati</taxon>
        <taxon>Bacillota</taxon>
        <taxon>Clostridia</taxon>
        <taxon>Eubacteriales</taxon>
        <taxon>Eubacteriaceae</taxon>
        <taxon>Acetobacterium</taxon>
    </lineage>
</organism>
<dbReference type="Pfam" id="PF01478">
    <property type="entry name" value="Peptidase_A24"/>
    <property type="match status" value="1"/>
</dbReference>
<dbReference type="InterPro" id="IPR050882">
    <property type="entry name" value="Prepilin_peptidase/N-MTase"/>
</dbReference>
<accession>A0A1F2PJM0</accession>
<keyword evidence="2" id="KW-1133">Transmembrane helix</keyword>
<dbReference type="Gene3D" id="1.20.120.1220">
    <property type="match status" value="1"/>
</dbReference>
<dbReference type="STRING" id="52694.ACWI_10070"/>
<feature type="transmembrane region" description="Helical" evidence="2">
    <location>
        <begin position="79"/>
        <end position="97"/>
    </location>
</feature>
<evidence type="ECO:0000256" key="1">
    <source>
        <dbReference type="ARBA" id="ARBA00005801"/>
    </source>
</evidence>
<dbReference type="RefSeq" id="WP_070370349.1">
    <property type="nucleotide sequence ID" value="NZ_LKEU01000020.1"/>
</dbReference>
<dbReference type="EMBL" id="LKEU01000020">
    <property type="protein sequence ID" value="OFV71507.1"/>
    <property type="molecule type" value="Genomic_DNA"/>
</dbReference>
<dbReference type="OrthoDB" id="9789291at2"/>
<sequence>MAAFGLCGVLACWFFMGSALKRQFKKAVLPTALIVAMPFLFLLLVIDDPVIILRTGLFCCLMFYIGYFDFKTKTIPRVVHPLILFVGCFGISGEWLVRQAIPGALTLGILMAASGWLIKKITRQDQAIGLGDVKLVTVCGFYLGMDAGVTGLMIGLFLSILWARARHLKRNEVFAFAPFLCSGFMIAVMLLERMVYQ</sequence>
<dbReference type="InterPro" id="IPR000045">
    <property type="entry name" value="Prepilin_IV_endopep_pep"/>
</dbReference>
<reference evidence="4 5" key="1">
    <citation type="submission" date="2015-09" db="EMBL/GenBank/DDBJ databases">
        <title>Genome sequence of Acetobacterium wieringae DSM 1911.</title>
        <authorList>
            <person name="Poehlein A."/>
            <person name="Bengelsdorf F.R."/>
            <person name="Schiel-Bengelsdorf B."/>
            <person name="Duerre P."/>
            <person name="Daniel R."/>
        </authorList>
    </citation>
    <scope>NUCLEOTIDE SEQUENCE [LARGE SCALE GENOMIC DNA]</scope>
    <source>
        <strain evidence="4 5">DSM 1911</strain>
    </source>
</reference>
<keyword evidence="2" id="KW-0472">Membrane</keyword>
<comment type="similarity">
    <text evidence="1">Belongs to the peptidase A24 family.</text>
</comment>
<dbReference type="AlphaFoldDB" id="A0A1F2PJM0"/>
<proteinExistence type="inferred from homology"/>
<feature type="transmembrane region" description="Helical" evidence="2">
    <location>
        <begin position="29"/>
        <end position="46"/>
    </location>
</feature>
<dbReference type="GO" id="GO:0004190">
    <property type="term" value="F:aspartic-type endopeptidase activity"/>
    <property type="evidence" value="ECO:0007669"/>
    <property type="project" value="InterPro"/>
</dbReference>
<comment type="caution">
    <text evidence="4">The sequence shown here is derived from an EMBL/GenBank/DDBJ whole genome shotgun (WGS) entry which is preliminary data.</text>
</comment>
<evidence type="ECO:0000313" key="4">
    <source>
        <dbReference type="EMBL" id="OFV71507.1"/>
    </source>
</evidence>
<evidence type="ECO:0000259" key="3">
    <source>
        <dbReference type="Pfam" id="PF01478"/>
    </source>
</evidence>
<gene>
    <name evidence="4" type="ORF">ACWI_10070</name>
</gene>
<dbReference type="PANTHER" id="PTHR30487:SF0">
    <property type="entry name" value="PREPILIN LEADER PEPTIDASE_N-METHYLTRANSFERASE-RELATED"/>
    <property type="match status" value="1"/>
</dbReference>